<evidence type="ECO:0000256" key="5">
    <source>
        <dbReference type="ARBA" id="ARBA00023239"/>
    </source>
</evidence>
<dbReference type="GO" id="GO:0019752">
    <property type="term" value="P:carboxylic acid metabolic process"/>
    <property type="evidence" value="ECO:0007669"/>
    <property type="project" value="InterPro"/>
</dbReference>
<dbReference type="InterPro" id="IPR015424">
    <property type="entry name" value="PyrdxlP-dep_Trfase"/>
</dbReference>
<dbReference type="Pfam" id="PF00282">
    <property type="entry name" value="Pyridoxal_deC"/>
    <property type="match status" value="1"/>
</dbReference>
<evidence type="ECO:0000256" key="1">
    <source>
        <dbReference type="ARBA" id="ARBA00001933"/>
    </source>
</evidence>
<dbReference type="PANTHER" id="PTHR11999:SF70">
    <property type="entry name" value="MIP05841P"/>
    <property type="match status" value="1"/>
</dbReference>
<keyword evidence="5 7" id="KW-0456">Lyase</keyword>
<evidence type="ECO:0000313" key="9">
    <source>
        <dbReference type="Proteomes" id="UP000277580"/>
    </source>
</evidence>
<dbReference type="InterPro" id="IPR015422">
    <property type="entry name" value="PyrdxlP-dep_Trfase_small"/>
</dbReference>
<dbReference type="OrthoDB" id="639767at2759"/>
<proteinExistence type="inferred from homology"/>
<dbReference type="Gene3D" id="1.20.1340.10">
    <property type="entry name" value="dopa decarboxylase, N-terminal domain"/>
    <property type="match status" value="1"/>
</dbReference>
<comment type="cofactor">
    <cofactor evidence="1 6 7">
        <name>pyridoxal 5'-phosphate</name>
        <dbReference type="ChEBI" id="CHEBI:597326"/>
    </cofactor>
</comment>
<keyword evidence="3" id="KW-0210">Decarboxylase</keyword>
<evidence type="ECO:0000256" key="7">
    <source>
        <dbReference type="RuleBase" id="RU000382"/>
    </source>
</evidence>
<dbReference type="AlphaFoldDB" id="A0A3N4KW55"/>
<dbReference type="PRINTS" id="PR00800">
    <property type="entry name" value="YHDCRBOXLASE"/>
</dbReference>
<dbReference type="GO" id="GO:0005737">
    <property type="term" value="C:cytoplasm"/>
    <property type="evidence" value="ECO:0007669"/>
    <property type="project" value="TreeGrafter"/>
</dbReference>
<protein>
    <submittedName>
        <fullName evidence="8">PLP-dependent transferase</fullName>
    </submittedName>
</protein>
<dbReference type="InParanoid" id="A0A3N4KW55"/>
<evidence type="ECO:0000256" key="6">
    <source>
        <dbReference type="PIRSR" id="PIRSR602129-50"/>
    </source>
</evidence>
<evidence type="ECO:0000256" key="4">
    <source>
        <dbReference type="ARBA" id="ARBA00022898"/>
    </source>
</evidence>
<name>A0A3N4KW55_9PEZI</name>
<dbReference type="GO" id="GO:0030170">
    <property type="term" value="F:pyridoxal phosphate binding"/>
    <property type="evidence" value="ECO:0007669"/>
    <property type="project" value="InterPro"/>
</dbReference>
<keyword evidence="8" id="KW-0808">Transferase</keyword>
<dbReference type="SUPFAM" id="SSF53383">
    <property type="entry name" value="PLP-dependent transferases"/>
    <property type="match status" value="1"/>
</dbReference>
<dbReference type="Gene3D" id="3.90.1150.10">
    <property type="entry name" value="Aspartate Aminotransferase, domain 1"/>
    <property type="match status" value="1"/>
</dbReference>
<dbReference type="Proteomes" id="UP000277580">
    <property type="component" value="Unassembled WGS sequence"/>
</dbReference>
<dbReference type="InterPro" id="IPR021115">
    <property type="entry name" value="Pyridoxal-P_BS"/>
</dbReference>
<reference evidence="8 9" key="1">
    <citation type="journal article" date="2018" name="Nat. Ecol. Evol.">
        <title>Pezizomycetes genomes reveal the molecular basis of ectomycorrhizal truffle lifestyle.</title>
        <authorList>
            <person name="Murat C."/>
            <person name="Payen T."/>
            <person name="Noel B."/>
            <person name="Kuo A."/>
            <person name="Morin E."/>
            <person name="Chen J."/>
            <person name="Kohler A."/>
            <person name="Krizsan K."/>
            <person name="Balestrini R."/>
            <person name="Da Silva C."/>
            <person name="Montanini B."/>
            <person name="Hainaut M."/>
            <person name="Levati E."/>
            <person name="Barry K.W."/>
            <person name="Belfiori B."/>
            <person name="Cichocki N."/>
            <person name="Clum A."/>
            <person name="Dockter R.B."/>
            <person name="Fauchery L."/>
            <person name="Guy J."/>
            <person name="Iotti M."/>
            <person name="Le Tacon F."/>
            <person name="Lindquist E.A."/>
            <person name="Lipzen A."/>
            <person name="Malagnac F."/>
            <person name="Mello A."/>
            <person name="Molinier V."/>
            <person name="Miyauchi S."/>
            <person name="Poulain J."/>
            <person name="Riccioni C."/>
            <person name="Rubini A."/>
            <person name="Sitrit Y."/>
            <person name="Splivallo R."/>
            <person name="Traeger S."/>
            <person name="Wang M."/>
            <person name="Zifcakova L."/>
            <person name="Wipf D."/>
            <person name="Zambonelli A."/>
            <person name="Paolocci F."/>
            <person name="Nowrousian M."/>
            <person name="Ottonello S."/>
            <person name="Baldrian P."/>
            <person name="Spatafora J.W."/>
            <person name="Henrissat B."/>
            <person name="Nagy L.G."/>
            <person name="Aury J.M."/>
            <person name="Wincker P."/>
            <person name="Grigoriev I.V."/>
            <person name="Bonfante P."/>
            <person name="Martin F.M."/>
        </authorList>
    </citation>
    <scope>NUCLEOTIDE SEQUENCE [LARGE SCALE GENOMIC DNA]</scope>
    <source>
        <strain evidence="8 9">CCBAS932</strain>
    </source>
</reference>
<dbReference type="Gene3D" id="3.40.640.10">
    <property type="entry name" value="Type I PLP-dependent aspartate aminotransferase-like (Major domain)"/>
    <property type="match status" value="1"/>
</dbReference>
<dbReference type="PANTHER" id="PTHR11999">
    <property type="entry name" value="GROUP II PYRIDOXAL-5-PHOSPHATE DECARBOXYLASE"/>
    <property type="match status" value="1"/>
</dbReference>
<evidence type="ECO:0000256" key="2">
    <source>
        <dbReference type="ARBA" id="ARBA00009533"/>
    </source>
</evidence>
<dbReference type="InterPro" id="IPR010977">
    <property type="entry name" value="Aromatic_deC"/>
</dbReference>
<dbReference type="STRING" id="1392247.A0A3N4KW55"/>
<dbReference type="GO" id="GO:0016831">
    <property type="term" value="F:carboxy-lyase activity"/>
    <property type="evidence" value="ECO:0007669"/>
    <property type="project" value="UniProtKB-KW"/>
</dbReference>
<evidence type="ECO:0000256" key="3">
    <source>
        <dbReference type="ARBA" id="ARBA00022793"/>
    </source>
</evidence>
<dbReference type="GO" id="GO:0016740">
    <property type="term" value="F:transferase activity"/>
    <property type="evidence" value="ECO:0007669"/>
    <property type="project" value="UniProtKB-KW"/>
</dbReference>
<dbReference type="GO" id="GO:0006520">
    <property type="term" value="P:amino acid metabolic process"/>
    <property type="evidence" value="ECO:0007669"/>
    <property type="project" value="InterPro"/>
</dbReference>
<dbReference type="EMBL" id="ML119146">
    <property type="protein sequence ID" value="RPB10015.1"/>
    <property type="molecule type" value="Genomic_DNA"/>
</dbReference>
<feature type="modified residue" description="N6-(pyridoxal phosphate)lysine" evidence="6">
    <location>
        <position position="313"/>
    </location>
</feature>
<comment type="similarity">
    <text evidence="2 7">Belongs to the group II decarboxylase family.</text>
</comment>
<dbReference type="InterPro" id="IPR015421">
    <property type="entry name" value="PyrdxlP-dep_Trfase_major"/>
</dbReference>
<keyword evidence="4 6" id="KW-0663">Pyridoxal phosphate</keyword>
<keyword evidence="9" id="KW-1185">Reference proteome</keyword>
<accession>A0A3N4KW55</accession>
<gene>
    <name evidence="8" type="ORF">P167DRAFT_526452</name>
</gene>
<organism evidence="8 9">
    <name type="scientific">Morchella conica CCBAS932</name>
    <dbReference type="NCBI Taxonomy" id="1392247"/>
    <lineage>
        <taxon>Eukaryota</taxon>
        <taxon>Fungi</taxon>
        <taxon>Dikarya</taxon>
        <taxon>Ascomycota</taxon>
        <taxon>Pezizomycotina</taxon>
        <taxon>Pezizomycetes</taxon>
        <taxon>Pezizales</taxon>
        <taxon>Morchellaceae</taxon>
        <taxon>Morchella</taxon>
    </lineage>
</organism>
<evidence type="ECO:0000313" key="8">
    <source>
        <dbReference type="EMBL" id="RPB10015.1"/>
    </source>
</evidence>
<dbReference type="InterPro" id="IPR002129">
    <property type="entry name" value="PyrdxlP-dep_de-COase"/>
</dbReference>
<dbReference type="PROSITE" id="PS00392">
    <property type="entry name" value="DDC_GAD_HDC_YDC"/>
    <property type="match status" value="1"/>
</dbReference>
<sequence length="516" mass="57377">MDSSQFRAAAHSAIDQIIGYYDTIEDRRVLSGVEPGYLKNLLPDGPPVDGEVWAEIQKDIESKIIPGITHWQSPNFLAFFPANSSYPGILGELYSAAFTSANFNWLCSPAATELETIVLDWLCKLLNLPECYLSTSPNGGGGVIQGSASEAIVTVVVTARDRYLKMLSAGAKTAEEKEEIIDAHRHKLVALFSDQAHSSTQKGCQIAGVKHRSIKVPGSPTSNYSLTGPLLRQKLEELNEQGLEPFYLTLTLGTTSTCAVDNFAEIIEVLKAYPQIWVHVDAAYAGAALICEEFQHLTAGFENFDSFDMNMHKWLLTNFDCSCLYVKERKNLFDALSITPAYLRNPFTSSGRVTDYRDWQIPLGRRFRALKIWFVMRTYGVFGLQHHVRNIISIGEHFASLIKSRPDLFTIIVPPAFALTVFVVNTVNGGGAEERNKLTKTVYESINEEGKIFITSGVVDDIYMIRVIGASSKTRKEHLERAFGIIVEMAEKVRGEKEEYKNADVGEVGEVQLRGL</sequence>